<comment type="caution">
    <text evidence="2">The sequence shown here is derived from an EMBL/GenBank/DDBJ whole genome shotgun (WGS) entry which is preliminary data.</text>
</comment>
<dbReference type="InterPro" id="IPR014469">
    <property type="entry name" value="DUF2271"/>
</dbReference>
<dbReference type="EMBL" id="JPSL02000039">
    <property type="protein sequence ID" value="KGQ21485.1"/>
    <property type="molecule type" value="Genomic_DNA"/>
</dbReference>
<proteinExistence type="predicted"/>
<dbReference type="PATRIC" id="fig|276.5.peg.1717"/>
<dbReference type="OrthoDB" id="195316at2"/>
<evidence type="ECO:0000256" key="1">
    <source>
        <dbReference type="SAM" id="SignalP"/>
    </source>
</evidence>
<gene>
    <name evidence="2" type="ORF">THFILI_08200</name>
</gene>
<keyword evidence="3" id="KW-1185">Reference proteome</keyword>
<dbReference type="Proteomes" id="UP000030364">
    <property type="component" value="Unassembled WGS sequence"/>
</dbReference>
<accession>A0A0A2WT44</accession>
<evidence type="ECO:0000313" key="2">
    <source>
        <dbReference type="EMBL" id="KGQ21485.1"/>
    </source>
</evidence>
<feature type="chain" id="PRO_5001996908" evidence="1">
    <location>
        <begin position="30"/>
        <end position="177"/>
    </location>
</feature>
<dbReference type="Gene3D" id="2.60.40.4070">
    <property type="match status" value="1"/>
</dbReference>
<dbReference type="AlphaFoldDB" id="A0A0A2WT44"/>
<evidence type="ECO:0000313" key="3">
    <source>
        <dbReference type="Proteomes" id="UP000030364"/>
    </source>
</evidence>
<sequence length="177" mass="20113">MLRYYTRRRFLSTLSGALVLLGLGSRAQGKPWPQGFVLDVSVAYEGGGFRYRNPYLAVFVEDESGRLVRTLGLFLMGGKGRRWWPDLRRYYAQGADMMATLAGPTRPPGRYAFRWDGKDEKGRPVVQGTYYLVVEYAREHGPYELFREALSLGEAPFKKTFARGGEVKEVGVDYHKA</sequence>
<dbReference type="Pfam" id="PF10029">
    <property type="entry name" value="DUF2271"/>
    <property type="match status" value="1"/>
</dbReference>
<reference evidence="2 3" key="1">
    <citation type="journal article" date="2015" name="Genome Announc.">
        <title>Draft Genome Sequence of the Thermophile Thermus filiformis ATCC 43280, Producer of Carotenoid-(Di)glucoside-Branched Fatty Acid (Di)esters and Source of Hyperthermostable Enzymes of Biotechnological Interest.</title>
        <authorList>
            <person name="Mandelli F."/>
            <person name="Oliveira Ramires B."/>
            <person name="Couger M.B."/>
            <person name="Paixao D.A."/>
            <person name="Camilo C.M."/>
            <person name="Polikarpov I."/>
            <person name="Prade R."/>
            <person name="Riano-Pachon D.M."/>
            <person name="Squina F.M."/>
        </authorList>
    </citation>
    <scope>NUCLEOTIDE SEQUENCE [LARGE SCALE GENOMIC DNA]</scope>
    <source>
        <strain evidence="2 3">ATCC 43280</strain>
    </source>
</reference>
<name>A0A0A2WT44_THEFI</name>
<organism evidence="2 3">
    <name type="scientific">Thermus filiformis</name>
    <dbReference type="NCBI Taxonomy" id="276"/>
    <lineage>
        <taxon>Bacteria</taxon>
        <taxon>Thermotogati</taxon>
        <taxon>Deinococcota</taxon>
        <taxon>Deinococci</taxon>
        <taxon>Thermales</taxon>
        <taxon>Thermaceae</taxon>
        <taxon>Thermus</taxon>
    </lineage>
</organism>
<dbReference type="RefSeq" id="WP_038065834.1">
    <property type="nucleotide sequence ID" value="NZ_JPSL02000039.1"/>
</dbReference>
<dbReference type="STRING" id="276.THFILI_08200"/>
<feature type="signal peptide" evidence="1">
    <location>
        <begin position="1"/>
        <end position="29"/>
    </location>
</feature>
<protein>
    <submittedName>
        <fullName evidence="2">Periplasmic protein</fullName>
    </submittedName>
</protein>
<keyword evidence="1" id="KW-0732">Signal</keyword>